<dbReference type="Proteomes" id="UP000198894">
    <property type="component" value="Unassembled WGS sequence"/>
</dbReference>
<keyword evidence="1" id="KW-0472">Membrane</keyword>
<dbReference type="EMBL" id="FNEE01000050">
    <property type="protein sequence ID" value="SDL57760.1"/>
    <property type="molecule type" value="Genomic_DNA"/>
</dbReference>
<gene>
    <name evidence="2" type="ORF">SAMN05428953_1503</name>
</gene>
<dbReference type="AlphaFoldDB" id="A0A1G9L721"/>
<feature type="transmembrane region" description="Helical" evidence="1">
    <location>
        <begin position="64"/>
        <end position="84"/>
    </location>
</feature>
<keyword evidence="1" id="KW-0812">Transmembrane</keyword>
<evidence type="ECO:0000256" key="1">
    <source>
        <dbReference type="SAM" id="Phobius"/>
    </source>
</evidence>
<feature type="transmembrane region" description="Helical" evidence="1">
    <location>
        <begin position="39"/>
        <end position="58"/>
    </location>
</feature>
<evidence type="ECO:0000313" key="2">
    <source>
        <dbReference type="EMBL" id="SDL57760.1"/>
    </source>
</evidence>
<dbReference type="RefSeq" id="WP_167366605.1">
    <property type="nucleotide sequence ID" value="NZ_FNEE01000050.1"/>
</dbReference>
<proteinExistence type="predicted"/>
<protein>
    <submittedName>
        <fullName evidence="2">Uncharacterized protein</fullName>
    </submittedName>
</protein>
<accession>A0A1G9L721</accession>
<reference evidence="3" key="1">
    <citation type="submission" date="2016-10" db="EMBL/GenBank/DDBJ databases">
        <authorList>
            <person name="Varghese N."/>
            <person name="Submissions S."/>
        </authorList>
    </citation>
    <scope>NUCLEOTIDE SEQUENCE [LARGE SCALE GENOMIC DNA]</scope>
    <source>
        <strain evidence="3">CGMCC 1.11022</strain>
    </source>
</reference>
<keyword evidence="1" id="KW-1133">Transmembrane helix</keyword>
<keyword evidence="3" id="KW-1185">Reference proteome</keyword>
<organism evidence="2 3">
    <name type="scientific">Mesorhizobium muleiense</name>
    <dbReference type="NCBI Taxonomy" id="1004279"/>
    <lineage>
        <taxon>Bacteria</taxon>
        <taxon>Pseudomonadati</taxon>
        <taxon>Pseudomonadota</taxon>
        <taxon>Alphaproteobacteria</taxon>
        <taxon>Hyphomicrobiales</taxon>
        <taxon>Phyllobacteriaceae</taxon>
        <taxon>Mesorhizobium</taxon>
    </lineage>
</organism>
<name>A0A1G9L721_9HYPH</name>
<evidence type="ECO:0000313" key="3">
    <source>
        <dbReference type="Proteomes" id="UP000198894"/>
    </source>
</evidence>
<sequence length="213" mass="22846">MADTTTPHTALLAALTTEHFVQQSAISATISEMASRTTIYIMSLSSALVATGFVAQSPEFLQPFLLAVLPSLFLLGSFTVLRLIDIAAENMQAHIGIARIRAYYRTLGEDAAFQFSKEFGRWPENDAEPSLRAGPLLAHLTTAATMIAFVNAIVAAAGVTLLALYVGSALAPALCLGAGTTTGLMILFYWYQRLRTKGMVRLAKAYGPEKSVL</sequence>
<feature type="transmembrane region" description="Helical" evidence="1">
    <location>
        <begin position="170"/>
        <end position="191"/>
    </location>
</feature>
<feature type="transmembrane region" description="Helical" evidence="1">
    <location>
        <begin position="140"/>
        <end position="164"/>
    </location>
</feature>